<dbReference type="EMBL" id="BLLB01000002">
    <property type="protein sequence ID" value="GFH03391.1"/>
    <property type="molecule type" value="Genomic_DNA"/>
</dbReference>
<evidence type="ECO:0000313" key="1">
    <source>
        <dbReference type="EMBL" id="GFH03391.1"/>
    </source>
</evidence>
<proteinExistence type="predicted"/>
<dbReference type="AlphaFoldDB" id="A0A7I9ZQT1"/>
<organism evidence="1 2">
    <name type="scientific">Mycolicibacterium hippocampi</name>
    <dbReference type="NCBI Taxonomy" id="659824"/>
    <lineage>
        <taxon>Bacteria</taxon>
        <taxon>Bacillati</taxon>
        <taxon>Actinomycetota</taxon>
        <taxon>Actinomycetes</taxon>
        <taxon>Mycobacteriales</taxon>
        <taxon>Mycobacteriaceae</taxon>
        <taxon>Mycolicibacterium</taxon>
    </lineage>
</organism>
<dbReference type="Proteomes" id="UP000465304">
    <property type="component" value="Unassembled WGS sequence"/>
</dbReference>
<reference evidence="1 2" key="1">
    <citation type="journal article" date="2019" name="Emerg. Microbes Infect.">
        <title>Comprehensive subspecies identification of 175 nontuberculous mycobacteria species based on 7547 genomic profiles.</title>
        <authorList>
            <person name="Matsumoto Y."/>
            <person name="Kinjo T."/>
            <person name="Motooka D."/>
            <person name="Nabeya D."/>
            <person name="Jung N."/>
            <person name="Uechi K."/>
            <person name="Horii T."/>
            <person name="Iida T."/>
            <person name="Fujita J."/>
            <person name="Nakamura S."/>
        </authorList>
    </citation>
    <scope>NUCLEOTIDE SEQUENCE [LARGE SCALE GENOMIC DNA]</scope>
    <source>
        <strain evidence="1 2">JCM 30996</strain>
    </source>
</reference>
<protein>
    <submittedName>
        <fullName evidence="1">Uncharacterized protein</fullName>
    </submittedName>
</protein>
<name>A0A7I9ZQT1_9MYCO</name>
<keyword evidence="2" id="KW-1185">Reference proteome</keyword>
<accession>A0A7I9ZQT1</accession>
<dbReference type="RefSeq" id="WP_163891005.1">
    <property type="nucleotide sequence ID" value="NZ_BLLB01000002.1"/>
</dbReference>
<evidence type="ECO:0000313" key="2">
    <source>
        <dbReference type="Proteomes" id="UP000465304"/>
    </source>
</evidence>
<comment type="caution">
    <text evidence="1">The sequence shown here is derived from an EMBL/GenBank/DDBJ whole genome shotgun (WGS) entry which is preliminary data.</text>
</comment>
<sequence length="157" mass="16844">MTDDDPLLFVCIALYCAAHGTPVGDLVGGPGTQLPEDVVVLGEFSHAEGVGWHMAPFSARWGGQAREPDPTAMQHIAPDGSVVRLRGHDAEQPLAQVRRASALAGADRNPVPGMRWRLRCPECGYEVRRGGDKLSQQFDALAVHQVTAISLQGLQGR</sequence>
<gene>
    <name evidence="1" type="ORF">MHIP_38740</name>
</gene>